<keyword evidence="2" id="KW-1185">Reference proteome</keyword>
<organism evidence="1 2">
    <name type="scientific">Candidatus Mycobacterium methanotrophicum</name>
    <dbReference type="NCBI Taxonomy" id="2943498"/>
    <lineage>
        <taxon>Bacteria</taxon>
        <taxon>Bacillati</taxon>
        <taxon>Actinomycetota</taxon>
        <taxon>Actinomycetes</taxon>
        <taxon>Mycobacteriales</taxon>
        <taxon>Mycobacteriaceae</taxon>
        <taxon>Mycobacterium</taxon>
    </lineage>
</organism>
<sequence>MARPNPERQIHRACGDLRAALLEALELLTESTVPSAGCDDMFRAFSDLGHVQRQVAVALQATNLLDQMIGLPEEQRPPWSYYRSRIRKKPLYVLNSADGNHGITRRASAS</sequence>
<reference evidence="1" key="1">
    <citation type="submission" date="2022-05" db="EMBL/GenBank/DDBJ databases">
        <title>A methanotrophic Mycobacterium dominates a cave microbial ecosystem.</title>
        <authorList>
            <person name="Van Spanning R.J.M."/>
            <person name="Guan Q."/>
            <person name="Melkonian C."/>
            <person name="Gallant J."/>
            <person name="Polerecky L."/>
            <person name="Flot J.-F."/>
            <person name="Brandt B.W."/>
            <person name="Braster M."/>
            <person name="Iturbe Espinoza P."/>
            <person name="Aerts J."/>
            <person name="Meima-Franke M."/>
            <person name="Piersma S.R."/>
            <person name="Bunduc C."/>
            <person name="Ummels R."/>
            <person name="Pain A."/>
            <person name="Fleming E.J."/>
            <person name="van der Wel N."/>
            <person name="Gherman V.D."/>
            <person name="Sarbu S.M."/>
            <person name="Bodelier P.L.E."/>
            <person name="Bitter W."/>
        </authorList>
    </citation>
    <scope>NUCLEOTIDE SEQUENCE</scope>
    <source>
        <strain evidence="1">Sulfur Cave</strain>
    </source>
</reference>
<dbReference type="Proteomes" id="UP001056610">
    <property type="component" value="Chromosome"/>
</dbReference>
<dbReference type="EMBL" id="CP097320">
    <property type="protein sequence ID" value="UQX10939.1"/>
    <property type="molecule type" value="Genomic_DNA"/>
</dbReference>
<evidence type="ECO:0000313" key="2">
    <source>
        <dbReference type="Proteomes" id="UP001056610"/>
    </source>
</evidence>
<gene>
    <name evidence="1" type="ORF">M5I08_23920</name>
</gene>
<dbReference type="RefSeq" id="WP_219068311.1">
    <property type="nucleotide sequence ID" value="NZ_CAJUXY010000034.1"/>
</dbReference>
<protein>
    <submittedName>
        <fullName evidence="1">Uncharacterized protein</fullName>
    </submittedName>
</protein>
<evidence type="ECO:0000313" key="1">
    <source>
        <dbReference type="EMBL" id="UQX10939.1"/>
    </source>
</evidence>
<proteinExistence type="predicted"/>
<name>A0ABY4QK88_9MYCO</name>
<accession>A0ABY4QK88</accession>